<dbReference type="GO" id="GO:0004930">
    <property type="term" value="F:G protein-coupled receptor activity"/>
    <property type="evidence" value="ECO:0007669"/>
    <property type="project" value="UniProtKB-KW"/>
</dbReference>
<dbReference type="Gene3D" id="1.20.1070.10">
    <property type="entry name" value="Rhodopsin 7-helix transmembrane proteins"/>
    <property type="match status" value="2"/>
</dbReference>
<gene>
    <name evidence="14" type="ORF">ACJMK2_023530</name>
</gene>
<evidence type="ECO:0000259" key="12">
    <source>
        <dbReference type="PROSITE" id="PS50227"/>
    </source>
</evidence>
<dbReference type="Pfam" id="PF00002">
    <property type="entry name" value="7tm_2"/>
    <property type="match status" value="2"/>
</dbReference>
<keyword evidence="6" id="KW-0297">G-protein coupled receptor</keyword>
<keyword evidence="10" id="KW-0807">Transducer</keyword>
<comment type="caution">
    <text evidence="14">The sequence shown here is derived from an EMBL/GenBank/DDBJ whole genome shotgun (WGS) entry which is preliminary data.</text>
</comment>
<evidence type="ECO:0000256" key="1">
    <source>
        <dbReference type="ARBA" id="ARBA00004651"/>
    </source>
</evidence>
<feature type="domain" description="G-protein coupled receptors family 2 profile 1" evidence="12">
    <location>
        <begin position="97"/>
        <end position="157"/>
    </location>
</feature>
<evidence type="ECO:0008006" key="16">
    <source>
        <dbReference type="Google" id="ProtNLM"/>
    </source>
</evidence>
<feature type="transmembrane region" description="Helical" evidence="11">
    <location>
        <begin position="289"/>
        <end position="313"/>
    </location>
</feature>
<keyword evidence="9" id="KW-0325">Glycoprotein</keyword>
<evidence type="ECO:0000256" key="5">
    <source>
        <dbReference type="ARBA" id="ARBA00022989"/>
    </source>
</evidence>
<keyword evidence="5 11" id="KW-1133">Transmembrane helix</keyword>
<dbReference type="SUPFAM" id="SSF111418">
    <property type="entry name" value="Hormone receptor domain"/>
    <property type="match status" value="1"/>
</dbReference>
<evidence type="ECO:0000256" key="10">
    <source>
        <dbReference type="ARBA" id="ARBA00023224"/>
    </source>
</evidence>
<dbReference type="InterPro" id="IPR036445">
    <property type="entry name" value="GPCR_2_extracell_dom_sf"/>
</dbReference>
<feature type="transmembrane region" description="Helical" evidence="11">
    <location>
        <begin position="149"/>
        <end position="173"/>
    </location>
</feature>
<evidence type="ECO:0000256" key="9">
    <source>
        <dbReference type="ARBA" id="ARBA00023180"/>
    </source>
</evidence>
<dbReference type="InterPro" id="IPR017981">
    <property type="entry name" value="GPCR_2-like_7TM"/>
</dbReference>
<comment type="similarity">
    <text evidence="2">Belongs to the G-protein coupled receptor 2 family.</text>
</comment>
<dbReference type="PRINTS" id="PR00249">
    <property type="entry name" value="GPCRSECRETIN"/>
</dbReference>
<feature type="transmembrane region" description="Helical" evidence="11">
    <location>
        <begin position="364"/>
        <end position="384"/>
    </location>
</feature>
<evidence type="ECO:0000256" key="2">
    <source>
        <dbReference type="ARBA" id="ARBA00005314"/>
    </source>
</evidence>
<evidence type="ECO:0000256" key="11">
    <source>
        <dbReference type="SAM" id="Phobius"/>
    </source>
</evidence>
<organism evidence="14 15">
    <name type="scientific">Sinanodonta woodiana</name>
    <name type="common">Chinese pond mussel</name>
    <name type="synonym">Anodonta woodiana</name>
    <dbReference type="NCBI Taxonomy" id="1069815"/>
    <lineage>
        <taxon>Eukaryota</taxon>
        <taxon>Metazoa</taxon>
        <taxon>Spiralia</taxon>
        <taxon>Lophotrochozoa</taxon>
        <taxon>Mollusca</taxon>
        <taxon>Bivalvia</taxon>
        <taxon>Autobranchia</taxon>
        <taxon>Heteroconchia</taxon>
        <taxon>Palaeoheterodonta</taxon>
        <taxon>Unionida</taxon>
        <taxon>Unionoidea</taxon>
        <taxon>Unionidae</taxon>
        <taxon>Unioninae</taxon>
        <taxon>Sinanodonta</taxon>
    </lineage>
</organism>
<dbReference type="InterPro" id="IPR000832">
    <property type="entry name" value="GPCR_2_secretin-like"/>
</dbReference>
<keyword evidence="3" id="KW-1003">Cell membrane</keyword>
<evidence type="ECO:0000256" key="7">
    <source>
        <dbReference type="ARBA" id="ARBA00023136"/>
    </source>
</evidence>
<sequence>MEGPCRDTLGSFNESVFALWTCSLCYSYLFPNGHYKPSMNLDKPSLVPFGTPVDNLSSYNAVYPDIKNEMSLKMACASLDGKDCQRWKSCCRSAVQCCERQLSMQSGPQSNGHLCPRTWDGWGCFDDTSPSQTVSILCPSFIKYGNEQVVYVSTTCSTLSLLLLIPACGIFLWFRQLRTQHRIKLHISLFASFILTAMLTLVWDIRVYGDRLRKPVQEAFMTQSEATCKVIYFLWRYARCTNYFWMFCEGLYLHQLIVNAFQSPKRMVLYYLLGWGKCWIKNAGGYELIIYAPNLLCIVINFIFLLSILRILLTQLQAHPNEPGNFRRALKATFVLVPLFGLQLFLVIYRPVHFAVETLYIFEIISKLVIDSQGAVIALIFCYFNGERPNGRRRGRQRKTWSDITQWTRKSFAETWSLLTDRVIVEGTGQETGDNDDKYISGSVIIIKMSKIMEGLVQRRSEYASRPEIIIRGESIYGDISSLTER</sequence>
<evidence type="ECO:0000256" key="6">
    <source>
        <dbReference type="ARBA" id="ARBA00023040"/>
    </source>
</evidence>
<keyword evidence="4 11" id="KW-0812">Transmembrane</keyword>
<keyword evidence="7 11" id="KW-0472">Membrane</keyword>
<dbReference type="PROSITE" id="PS50227">
    <property type="entry name" value="G_PROTEIN_RECEP_F2_3"/>
    <property type="match status" value="1"/>
</dbReference>
<comment type="subcellular location">
    <subcellularLocation>
        <location evidence="1">Cell membrane</location>
        <topology evidence="1">Multi-pass membrane protein</topology>
    </subcellularLocation>
</comment>
<dbReference type="PANTHER" id="PTHR45620">
    <property type="entry name" value="PDF RECEPTOR-LIKE PROTEIN-RELATED"/>
    <property type="match status" value="1"/>
</dbReference>
<evidence type="ECO:0000256" key="4">
    <source>
        <dbReference type="ARBA" id="ARBA00022692"/>
    </source>
</evidence>
<dbReference type="Proteomes" id="UP001634394">
    <property type="component" value="Unassembled WGS sequence"/>
</dbReference>
<feature type="transmembrane region" description="Helical" evidence="11">
    <location>
        <begin position="334"/>
        <end position="352"/>
    </location>
</feature>
<dbReference type="InterPro" id="IPR001879">
    <property type="entry name" value="GPCR_2_extracellular_dom"/>
</dbReference>
<evidence type="ECO:0000313" key="15">
    <source>
        <dbReference type="Proteomes" id="UP001634394"/>
    </source>
</evidence>
<dbReference type="AlphaFoldDB" id="A0ABD3T670"/>
<dbReference type="PANTHER" id="PTHR45620:SF42">
    <property type="entry name" value="G-PROTEIN COUPLED RECEPTOR SEB-2"/>
    <property type="match status" value="1"/>
</dbReference>
<protein>
    <recommendedName>
        <fullName evidence="16">Calcitonin receptor</fullName>
    </recommendedName>
</protein>
<keyword evidence="8" id="KW-0675">Receptor</keyword>
<dbReference type="EMBL" id="JBJQND010000019">
    <property type="protein sequence ID" value="KAL3831828.1"/>
    <property type="molecule type" value="Genomic_DNA"/>
</dbReference>
<evidence type="ECO:0000256" key="3">
    <source>
        <dbReference type="ARBA" id="ARBA00022475"/>
    </source>
</evidence>
<name>A0ABD3T670_SINWO</name>
<evidence type="ECO:0000259" key="13">
    <source>
        <dbReference type="PROSITE" id="PS50261"/>
    </source>
</evidence>
<evidence type="ECO:0000256" key="8">
    <source>
        <dbReference type="ARBA" id="ARBA00023170"/>
    </source>
</evidence>
<dbReference type="PROSITE" id="PS50261">
    <property type="entry name" value="G_PROTEIN_RECEP_F2_4"/>
    <property type="match status" value="1"/>
</dbReference>
<evidence type="ECO:0000313" key="14">
    <source>
        <dbReference type="EMBL" id="KAL3831828.1"/>
    </source>
</evidence>
<feature type="transmembrane region" description="Helical" evidence="11">
    <location>
        <begin position="185"/>
        <end position="203"/>
    </location>
</feature>
<reference evidence="14 15" key="1">
    <citation type="submission" date="2024-11" db="EMBL/GenBank/DDBJ databases">
        <title>Chromosome-level genome assembly of the freshwater bivalve Anodonta woodiana.</title>
        <authorList>
            <person name="Chen X."/>
        </authorList>
    </citation>
    <scope>NUCLEOTIDE SEQUENCE [LARGE SCALE GENOMIC DNA]</scope>
    <source>
        <strain evidence="14">MN2024</strain>
        <tissue evidence="14">Gills</tissue>
    </source>
</reference>
<proteinExistence type="inferred from homology"/>
<dbReference type="CDD" id="cd15041">
    <property type="entry name" value="7tmB1_hormone_R"/>
    <property type="match status" value="1"/>
</dbReference>
<dbReference type="InterPro" id="IPR017983">
    <property type="entry name" value="GPCR_2_secretin-like_CS"/>
</dbReference>
<dbReference type="PROSITE" id="PS00649">
    <property type="entry name" value="G_PROTEIN_RECEP_F2_1"/>
    <property type="match status" value="1"/>
</dbReference>
<dbReference type="GO" id="GO:0005886">
    <property type="term" value="C:plasma membrane"/>
    <property type="evidence" value="ECO:0007669"/>
    <property type="project" value="UniProtKB-SubCell"/>
</dbReference>
<accession>A0ABD3T670</accession>
<keyword evidence="15" id="KW-1185">Reference proteome</keyword>
<dbReference type="InterPro" id="IPR050332">
    <property type="entry name" value="GPCR_2"/>
</dbReference>
<feature type="domain" description="G-protein coupled receptors family 2 profile 2" evidence="13">
    <location>
        <begin position="149"/>
        <end position="385"/>
    </location>
</feature>